<feature type="transmembrane region" description="Helical" evidence="6">
    <location>
        <begin position="52"/>
        <end position="76"/>
    </location>
</feature>
<protein>
    <submittedName>
        <fullName evidence="7">Nucleoside ABC transporter membrane protein</fullName>
    </submittedName>
</protein>
<gene>
    <name evidence="7" type="ORF">SAMN05444390_10440</name>
</gene>
<dbReference type="CDD" id="cd06580">
    <property type="entry name" value="TM_PBP1_transp_TpRbsC_like"/>
    <property type="match status" value="1"/>
</dbReference>
<keyword evidence="4 6" id="KW-1133">Transmembrane helix</keyword>
<feature type="transmembrane region" description="Helical" evidence="6">
    <location>
        <begin position="272"/>
        <end position="291"/>
    </location>
</feature>
<feature type="transmembrane region" description="Helical" evidence="6">
    <location>
        <begin position="236"/>
        <end position="266"/>
    </location>
</feature>
<evidence type="ECO:0000313" key="8">
    <source>
        <dbReference type="Proteomes" id="UP000236745"/>
    </source>
</evidence>
<dbReference type="GO" id="GO:0022857">
    <property type="term" value="F:transmembrane transporter activity"/>
    <property type="evidence" value="ECO:0007669"/>
    <property type="project" value="InterPro"/>
</dbReference>
<evidence type="ECO:0000256" key="2">
    <source>
        <dbReference type="ARBA" id="ARBA00022475"/>
    </source>
</evidence>
<dbReference type="OrthoDB" id="9809785at2"/>
<organism evidence="7 8">
    <name type="scientific">Marinobacterium lutimaris</name>
    <dbReference type="NCBI Taxonomy" id="568106"/>
    <lineage>
        <taxon>Bacteria</taxon>
        <taxon>Pseudomonadati</taxon>
        <taxon>Pseudomonadota</taxon>
        <taxon>Gammaproteobacteria</taxon>
        <taxon>Oceanospirillales</taxon>
        <taxon>Oceanospirillaceae</taxon>
        <taxon>Marinobacterium</taxon>
    </lineage>
</organism>
<dbReference type="Proteomes" id="UP000236745">
    <property type="component" value="Unassembled WGS sequence"/>
</dbReference>
<evidence type="ECO:0000256" key="5">
    <source>
        <dbReference type="ARBA" id="ARBA00023136"/>
    </source>
</evidence>
<proteinExistence type="predicted"/>
<feature type="transmembrane region" description="Helical" evidence="6">
    <location>
        <begin position="149"/>
        <end position="171"/>
    </location>
</feature>
<keyword evidence="2" id="KW-1003">Cell membrane</keyword>
<accession>A0A1H6CQS0</accession>
<keyword evidence="3 6" id="KW-0812">Transmembrane</keyword>
<dbReference type="RefSeq" id="WP_104004446.1">
    <property type="nucleotide sequence ID" value="NZ_FNVQ01000004.1"/>
</dbReference>
<dbReference type="AlphaFoldDB" id="A0A1H6CQS0"/>
<feature type="transmembrane region" description="Helical" evidence="6">
    <location>
        <begin position="121"/>
        <end position="140"/>
    </location>
</feature>
<feature type="transmembrane region" description="Helical" evidence="6">
    <location>
        <begin position="21"/>
        <end position="46"/>
    </location>
</feature>
<evidence type="ECO:0000256" key="6">
    <source>
        <dbReference type="SAM" id="Phobius"/>
    </source>
</evidence>
<keyword evidence="8" id="KW-1185">Reference proteome</keyword>
<feature type="transmembrane region" description="Helical" evidence="6">
    <location>
        <begin position="88"/>
        <end position="109"/>
    </location>
</feature>
<evidence type="ECO:0000256" key="4">
    <source>
        <dbReference type="ARBA" id="ARBA00022989"/>
    </source>
</evidence>
<feature type="transmembrane region" description="Helical" evidence="6">
    <location>
        <begin position="298"/>
        <end position="319"/>
    </location>
</feature>
<dbReference type="Pfam" id="PF02653">
    <property type="entry name" value="BPD_transp_2"/>
    <property type="match status" value="1"/>
</dbReference>
<evidence type="ECO:0000313" key="7">
    <source>
        <dbReference type="EMBL" id="SEG75294.1"/>
    </source>
</evidence>
<evidence type="ECO:0000256" key="3">
    <source>
        <dbReference type="ARBA" id="ARBA00022692"/>
    </source>
</evidence>
<evidence type="ECO:0000256" key="1">
    <source>
        <dbReference type="ARBA" id="ARBA00004429"/>
    </source>
</evidence>
<dbReference type="GO" id="GO:0005886">
    <property type="term" value="C:plasma membrane"/>
    <property type="evidence" value="ECO:0007669"/>
    <property type="project" value="UniProtKB-SubCell"/>
</dbReference>
<keyword evidence="5 6" id="KW-0472">Membrane</keyword>
<dbReference type="PANTHER" id="PTHR47089">
    <property type="entry name" value="ABC TRANSPORTER, PERMEASE PROTEIN"/>
    <property type="match status" value="1"/>
</dbReference>
<name>A0A1H6CQS0_9GAMM</name>
<dbReference type="EMBL" id="FNVQ01000004">
    <property type="protein sequence ID" value="SEG75294.1"/>
    <property type="molecule type" value="Genomic_DNA"/>
</dbReference>
<dbReference type="PANTHER" id="PTHR47089:SF1">
    <property type="entry name" value="GUANOSINE ABC TRANSPORTER PERMEASE PROTEIN NUPP"/>
    <property type="match status" value="1"/>
</dbReference>
<sequence length="363" mass="38458">MSSFRLTLERRQQVSTLRSTTTYILGLLLGLGFGLLVLLSAGAPAATLLDDLVIQVFFSAMGLAQTLTLAVPLILVGLAATSAMRLRFWNVGIEGQLWLGAIGATLVALSDFGSESLRLPTMLLASAIAGAAWIAVPLILKLRAGVNELVVTLLLSNVAYLLLQHLLFGAWKDPVNSFPVSPRFDENEQLASLGFGNLHSGIYVALGITLLMTILVQKSRTGFYVDVIGRNRTTALATGIPVTATITLMILLSGALAGLAGGLIVIGVEHRLTQTIGINTTFSGIVIAFIARFNPLAVLPTAIVLAGIYNAGGTLKVFYGIPDAIVVLIQGMVLLTLLMVQFFSSYRVSLLRQSAQQPGQPST</sequence>
<dbReference type="InterPro" id="IPR001851">
    <property type="entry name" value="ABC_transp_permease"/>
</dbReference>
<feature type="transmembrane region" description="Helical" evidence="6">
    <location>
        <begin position="191"/>
        <end position="216"/>
    </location>
</feature>
<reference evidence="7 8" key="1">
    <citation type="submission" date="2016-10" db="EMBL/GenBank/DDBJ databases">
        <authorList>
            <person name="de Groot N.N."/>
        </authorList>
    </citation>
    <scope>NUCLEOTIDE SEQUENCE [LARGE SCALE GENOMIC DNA]</scope>
    <source>
        <strain evidence="7 8">DSM 22012</strain>
    </source>
</reference>
<comment type="subcellular location">
    <subcellularLocation>
        <location evidence="1">Cell inner membrane</location>
        <topology evidence="1">Multi-pass membrane protein</topology>
    </subcellularLocation>
</comment>
<feature type="transmembrane region" description="Helical" evidence="6">
    <location>
        <begin position="325"/>
        <end position="343"/>
    </location>
</feature>